<comment type="caution">
    <text evidence="9">The sequence shown here is derived from an EMBL/GenBank/DDBJ whole genome shotgun (WGS) entry which is preliminary data.</text>
</comment>
<protein>
    <submittedName>
        <fullName evidence="9">Unnamed protein product</fullName>
    </submittedName>
</protein>
<dbReference type="PANTHER" id="PTHR12801">
    <property type="entry name" value="RNA EXONUCLEASE REXO1 / RECO3 FAMILY MEMBER-RELATED"/>
    <property type="match status" value="1"/>
</dbReference>
<feature type="compositionally biased region" description="Polar residues" evidence="7">
    <location>
        <begin position="55"/>
        <end position="65"/>
    </location>
</feature>
<dbReference type="Gene3D" id="3.30.420.10">
    <property type="entry name" value="Ribonuclease H-like superfamily/Ribonuclease H"/>
    <property type="match status" value="1"/>
</dbReference>
<feature type="domain" description="Exonuclease" evidence="8">
    <location>
        <begin position="339"/>
        <end position="498"/>
    </location>
</feature>
<evidence type="ECO:0000256" key="4">
    <source>
        <dbReference type="ARBA" id="ARBA00022801"/>
    </source>
</evidence>
<dbReference type="PANTHER" id="PTHR12801:SF115">
    <property type="entry name" value="FI18136P1-RELATED"/>
    <property type="match status" value="1"/>
</dbReference>
<dbReference type="Proteomes" id="UP001165063">
    <property type="component" value="Unassembled WGS sequence"/>
</dbReference>
<dbReference type="InterPro" id="IPR036397">
    <property type="entry name" value="RNaseH_sf"/>
</dbReference>
<dbReference type="InterPro" id="IPR034922">
    <property type="entry name" value="REX1-like_exo"/>
</dbReference>
<keyword evidence="4" id="KW-0378">Hydrolase</keyword>
<dbReference type="GO" id="GO:0003676">
    <property type="term" value="F:nucleic acid binding"/>
    <property type="evidence" value="ECO:0007669"/>
    <property type="project" value="InterPro"/>
</dbReference>
<feature type="compositionally biased region" description="Low complexity" evidence="7">
    <location>
        <begin position="41"/>
        <end position="54"/>
    </location>
</feature>
<evidence type="ECO:0000256" key="3">
    <source>
        <dbReference type="ARBA" id="ARBA00022722"/>
    </source>
</evidence>
<evidence type="ECO:0000256" key="6">
    <source>
        <dbReference type="ARBA" id="ARBA00023242"/>
    </source>
</evidence>
<dbReference type="SMART" id="SM00479">
    <property type="entry name" value="EXOIII"/>
    <property type="match status" value="1"/>
</dbReference>
<keyword evidence="10" id="KW-1185">Reference proteome</keyword>
<comment type="subcellular location">
    <subcellularLocation>
        <location evidence="1">Nucleus</location>
    </subcellularLocation>
</comment>
<dbReference type="CDD" id="cd06145">
    <property type="entry name" value="REX1_like"/>
    <property type="match status" value="1"/>
</dbReference>
<dbReference type="SUPFAM" id="SSF53098">
    <property type="entry name" value="Ribonuclease H-like"/>
    <property type="match status" value="1"/>
</dbReference>
<evidence type="ECO:0000313" key="9">
    <source>
        <dbReference type="EMBL" id="GMG22306.1"/>
    </source>
</evidence>
<evidence type="ECO:0000259" key="8">
    <source>
        <dbReference type="SMART" id="SM00479"/>
    </source>
</evidence>
<comment type="similarity">
    <text evidence="2">Belongs to the REXO1/REXO3 family.</text>
</comment>
<dbReference type="InterPro" id="IPR012337">
    <property type="entry name" value="RNaseH-like_sf"/>
</dbReference>
<feature type="region of interest" description="Disordered" evidence="7">
    <location>
        <begin position="1"/>
        <end position="114"/>
    </location>
</feature>
<dbReference type="EMBL" id="BSXU01000966">
    <property type="protein sequence ID" value="GMG22306.1"/>
    <property type="molecule type" value="Genomic_DNA"/>
</dbReference>
<dbReference type="GO" id="GO:0004527">
    <property type="term" value="F:exonuclease activity"/>
    <property type="evidence" value="ECO:0007669"/>
    <property type="project" value="UniProtKB-KW"/>
</dbReference>
<dbReference type="GO" id="GO:0005634">
    <property type="term" value="C:nucleus"/>
    <property type="evidence" value="ECO:0007669"/>
    <property type="project" value="UniProtKB-SubCell"/>
</dbReference>
<evidence type="ECO:0000256" key="7">
    <source>
        <dbReference type="SAM" id="MobiDB-lite"/>
    </source>
</evidence>
<dbReference type="AlphaFoldDB" id="A0A9W6YVQ0"/>
<evidence type="ECO:0000256" key="1">
    <source>
        <dbReference type="ARBA" id="ARBA00004123"/>
    </source>
</evidence>
<reference evidence="9" key="1">
    <citation type="submission" date="2023-04" db="EMBL/GenBank/DDBJ databases">
        <title>Ambrosiozyma monospora NBRC 1965.</title>
        <authorList>
            <person name="Ichikawa N."/>
            <person name="Sato H."/>
            <person name="Tonouchi N."/>
        </authorList>
    </citation>
    <scope>NUCLEOTIDE SEQUENCE</scope>
    <source>
        <strain evidence="9">NBRC 1965</strain>
    </source>
</reference>
<evidence type="ECO:0000256" key="2">
    <source>
        <dbReference type="ARBA" id="ARBA00006357"/>
    </source>
</evidence>
<dbReference type="InterPro" id="IPR013520">
    <property type="entry name" value="Ribonucl_H"/>
</dbReference>
<evidence type="ECO:0000256" key="5">
    <source>
        <dbReference type="ARBA" id="ARBA00022839"/>
    </source>
</evidence>
<dbReference type="InterPro" id="IPR047021">
    <property type="entry name" value="REXO1/3/4-like"/>
</dbReference>
<organism evidence="9 10">
    <name type="scientific">Ambrosiozyma monospora</name>
    <name type="common">Yeast</name>
    <name type="synonym">Endomycopsis monosporus</name>
    <dbReference type="NCBI Taxonomy" id="43982"/>
    <lineage>
        <taxon>Eukaryota</taxon>
        <taxon>Fungi</taxon>
        <taxon>Dikarya</taxon>
        <taxon>Ascomycota</taxon>
        <taxon>Saccharomycotina</taxon>
        <taxon>Pichiomycetes</taxon>
        <taxon>Pichiales</taxon>
        <taxon>Pichiaceae</taxon>
        <taxon>Ambrosiozyma</taxon>
    </lineage>
</organism>
<dbReference type="FunFam" id="3.30.420.10:FF:000019">
    <property type="entry name" value="RNA exonuclease NEF-sp"/>
    <property type="match status" value="1"/>
</dbReference>
<keyword evidence="3" id="KW-0540">Nuclease</keyword>
<sequence>MASPTVQDDADVHRSVARLSITEESNDERAKFLQSIKRKPSFSVPESESVFESPTNSPTKEQSSVAIMEESPESGSSKSSVAPFNFANVENGIEGSTTANGASRRKKNKKKKKGERLDLELLTENAEIVPIKKQKRRRSSVLQSSQVRRKKFLSENPTFELYLTNEKNKKWSFTDLRVFIMSMLTDFRLYPHFCRVENRVSVDQVIFVFVPGLTSKDFGLTSLQEQLVPIKIEDTSCPDELDVLKKHFDYLVPLQAPGSKKSIFSCYHALVNVPLTKNEKKKMMSDSKKQKITFDDLLLTFGELVSHGYPIHPETAGDKTELVSDQFLPTKNFEHEGCTTFALDCEMCRAKSGKVLTRVSLTDFDGNVIVDELVKPEEEIVDYVTKYSGISEEMLKDVKTTFEDARQLVIKHVSSKDILIGHSLESDLNTLKISHPKIIDTALCFDHPRGPPAKASLKSLMELHLDEKIQEGSAGHDSIEDAKSCMELVKLKIANGLLFGKVLNEASLFDKIAQTNKMRIVNGVKTPKTSLVIDYTPAIKSRSCEQRIQCTTDDQVVENFKLHRKEDDFVLLKLRELEFFKGFTENSMNMKLPETLSEAYANLNRRLDAIYDTTSENSFIIISSGNGDLKEMFKLQAMYREYQHEFEKDGNQKGVEPWTDEKVEELAKAVEKAKDALFFIALKKPLDKSEEAIEE</sequence>
<proteinExistence type="inferred from homology"/>
<dbReference type="Pfam" id="PF00929">
    <property type="entry name" value="RNase_T"/>
    <property type="match status" value="1"/>
</dbReference>
<name>A0A9W6YVQ0_AMBMO</name>
<keyword evidence="5" id="KW-0269">Exonuclease</keyword>
<accession>A0A9W6YVQ0</accession>
<feature type="compositionally biased region" description="Basic residues" evidence="7">
    <location>
        <begin position="103"/>
        <end position="114"/>
    </location>
</feature>
<evidence type="ECO:0000313" key="10">
    <source>
        <dbReference type="Proteomes" id="UP001165063"/>
    </source>
</evidence>
<dbReference type="OrthoDB" id="206335at2759"/>
<keyword evidence="6" id="KW-0539">Nucleus</keyword>
<gene>
    <name evidence="9" type="ORF">Amon01_000259100</name>
</gene>